<evidence type="ECO:0000313" key="2">
    <source>
        <dbReference type="EMBL" id="KAK9120189.1"/>
    </source>
</evidence>
<reference evidence="2 3" key="1">
    <citation type="submission" date="2024-01" db="EMBL/GenBank/DDBJ databases">
        <title>Genome assemblies of Stephania.</title>
        <authorList>
            <person name="Yang L."/>
        </authorList>
    </citation>
    <scope>NUCLEOTIDE SEQUENCE [LARGE SCALE GENOMIC DNA]</scope>
    <source>
        <strain evidence="2">JXDWG</strain>
        <tissue evidence="2">Leaf</tissue>
    </source>
</reference>
<dbReference type="EMBL" id="JBBNAG010000007">
    <property type="protein sequence ID" value="KAK9120189.1"/>
    <property type="molecule type" value="Genomic_DNA"/>
</dbReference>
<dbReference type="AlphaFoldDB" id="A0AAP0NVN7"/>
<comment type="caution">
    <text evidence="2">The sequence shown here is derived from an EMBL/GenBank/DDBJ whole genome shotgun (WGS) entry which is preliminary data.</text>
</comment>
<dbReference type="PANTHER" id="PTHR47290:SF4">
    <property type="entry name" value="RING FINGER PROTEIN"/>
    <property type="match status" value="1"/>
</dbReference>
<name>A0AAP0NVN7_9MAGN</name>
<feature type="region of interest" description="Disordered" evidence="1">
    <location>
        <begin position="135"/>
        <end position="154"/>
    </location>
</feature>
<proteinExistence type="predicted"/>
<dbReference type="Proteomes" id="UP001419268">
    <property type="component" value="Unassembled WGS sequence"/>
</dbReference>
<dbReference type="PANTHER" id="PTHR47290">
    <property type="entry name" value="RING FINGER PROTEIN"/>
    <property type="match status" value="1"/>
</dbReference>
<evidence type="ECO:0000313" key="3">
    <source>
        <dbReference type="Proteomes" id="UP001419268"/>
    </source>
</evidence>
<keyword evidence="3" id="KW-1185">Reference proteome</keyword>
<feature type="region of interest" description="Disordered" evidence="1">
    <location>
        <begin position="36"/>
        <end position="104"/>
    </location>
</feature>
<accession>A0AAP0NVN7</accession>
<gene>
    <name evidence="2" type="ORF">Scep_018282</name>
</gene>
<dbReference type="InterPro" id="IPR044171">
    <property type="entry name" value="LAX2-like"/>
</dbReference>
<organism evidence="2 3">
    <name type="scientific">Stephania cephalantha</name>
    <dbReference type="NCBI Taxonomy" id="152367"/>
    <lineage>
        <taxon>Eukaryota</taxon>
        <taxon>Viridiplantae</taxon>
        <taxon>Streptophyta</taxon>
        <taxon>Embryophyta</taxon>
        <taxon>Tracheophyta</taxon>
        <taxon>Spermatophyta</taxon>
        <taxon>Magnoliopsida</taxon>
        <taxon>Ranunculales</taxon>
        <taxon>Menispermaceae</taxon>
        <taxon>Menispermoideae</taxon>
        <taxon>Cissampelideae</taxon>
        <taxon>Stephania</taxon>
    </lineage>
</organism>
<feature type="compositionally biased region" description="Basic and acidic residues" evidence="1">
    <location>
        <begin position="70"/>
        <end position="90"/>
    </location>
</feature>
<sequence length="373" mass="41946">MTTATIFKQQNKYGSYGGCENGYGLYSRASEIRLGTSDLDHMAEDDDQSRSSSSSSSTEDDPDLEIVMINKREVEGEEGSRNDDGDERWLRLGLNDDGDDDDRIDKIDAPMNRRSSGELVELDLLPIISREHVNNTTNNNNHNHHNYHNYHNYSSSSSSSCSYRSCSSTVQHHHHHHHHQQQQQLSVGHMMMSRSASTNFPITLNCLPPSSSPWNNNNNNNNNNNMCYSSVELPFQFQYSASPSPSPSPSLDIRVIDVPSSRRTASGVWFVLQASSNQGREPFLPQIPKSYLRIKDGRMMTVGLVIKYLVNKLKLNSESEIELTCRGLQLLPFFTLLHVRDSIWSASRDAVTLLSDSSTTDHLMILCYGRSAG</sequence>
<protein>
    <submittedName>
        <fullName evidence="2">Uncharacterized protein</fullName>
    </submittedName>
</protein>
<evidence type="ECO:0000256" key="1">
    <source>
        <dbReference type="SAM" id="MobiDB-lite"/>
    </source>
</evidence>
<dbReference type="Gene3D" id="3.10.20.90">
    <property type="entry name" value="Phosphatidylinositol 3-kinase Catalytic Subunit, Chain A, domain 1"/>
    <property type="match status" value="1"/>
</dbReference>